<evidence type="ECO:0000313" key="2">
    <source>
        <dbReference type="EMBL" id="OYR17149.1"/>
    </source>
</evidence>
<feature type="transmembrane region" description="Helical" evidence="1">
    <location>
        <begin position="84"/>
        <end position="104"/>
    </location>
</feature>
<gene>
    <name evidence="2" type="ORF">CEV32_3951</name>
</gene>
<keyword evidence="1" id="KW-1133">Transmembrane helix</keyword>
<dbReference type="Proteomes" id="UP000216345">
    <property type="component" value="Unassembled WGS sequence"/>
</dbReference>
<evidence type="ECO:0000313" key="3">
    <source>
        <dbReference type="Proteomes" id="UP000216345"/>
    </source>
</evidence>
<proteinExistence type="predicted"/>
<protein>
    <submittedName>
        <fullName evidence="2">Uncharacterized protein</fullName>
    </submittedName>
</protein>
<dbReference type="AlphaFoldDB" id="A0A256FQM5"/>
<comment type="caution">
    <text evidence="2">The sequence shown here is derived from an EMBL/GenBank/DDBJ whole genome shotgun (WGS) entry which is preliminary data.</text>
</comment>
<organism evidence="2 3">
    <name type="scientific">Brucella rhizosphaerae</name>
    <dbReference type="NCBI Taxonomy" id="571254"/>
    <lineage>
        <taxon>Bacteria</taxon>
        <taxon>Pseudomonadati</taxon>
        <taxon>Pseudomonadota</taxon>
        <taxon>Alphaproteobacteria</taxon>
        <taxon>Hyphomicrobiales</taxon>
        <taxon>Brucellaceae</taxon>
        <taxon>Brucella/Ochrobactrum group</taxon>
        <taxon>Brucella</taxon>
    </lineage>
</organism>
<keyword evidence="1" id="KW-0472">Membrane</keyword>
<accession>A0A256FQM5</accession>
<reference evidence="2 3" key="1">
    <citation type="submission" date="2017-07" db="EMBL/GenBank/DDBJ databases">
        <title>Phylogenetic study on the rhizospheric bacterium Ochrobactrum sp. A44.</title>
        <authorList>
            <person name="Krzyzanowska D.M."/>
            <person name="Ossowicki A."/>
            <person name="Rajewska M."/>
            <person name="Maciag T."/>
            <person name="Kaczynski Z."/>
            <person name="Czerwicka M."/>
            <person name="Jafra S."/>
        </authorList>
    </citation>
    <scope>NUCLEOTIDE SEQUENCE [LARGE SCALE GENOMIC DNA]</scope>
    <source>
        <strain evidence="2 3">PR17</strain>
    </source>
</reference>
<dbReference type="EMBL" id="NNRK01000020">
    <property type="protein sequence ID" value="OYR17149.1"/>
    <property type="molecule type" value="Genomic_DNA"/>
</dbReference>
<keyword evidence="3" id="KW-1185">Reference proteome</keyword>
<evidence type="ECO:0000256" key="1">
    <source>
        <dbReference type="SAM" id="Phobius"/>
    </source>
</evidence>
<name>A0A256FQM5_9HYPH</name>
<sequence>MHRAGVDRPLGHRLGPFRRGGRVEIAFRVGQELLPAPGRAEVIGPTRVLGLVRGLVGIDHHAADRVLDLVGTVRCDSRVPLLMAVGRMIVVLMIVFSIVGHFYASSASRPRPCVRRSALSNR</sequence>
<keyword evidence="1" id="KW-0812">Transmembrane</keyword>